<feature type="transmembrane region" description="Helical" evidence="5">
    <location>
        <begin position="179"/>
        <end position="198"/>
    </location>
</feature>
<evidence type="ECO:0000256" key="4">
    <source>
        <dbReference type="ARBA" id="ARBA00023136"/>
    </source>
</evidence>
<feature type="transmembrane region" description="Helical" evidence="5">
    <location>
        <begin position="90"/>
        <end position="109"/>
    </location>
</feature>
<dbReference type="InParanoid" id="A0A423WRG3"/>
<dbReference type="GO" id="GO:0016020">
    <property type="term" value="C:membrane"/>
    <property type="evidence" value="ECO:0007669"/>
    <property type="project" value="UniProtKB-SubCell"/>
</dbReference>
<comment type="subcellular location">
    <subcellularLocation>
        <location evidence="1">Membrane</location>
        <topology evidence="1">Multi-pass membrane protein</topology>
    </subcellularLocation>
</comment>
<keyword evidence="2 5" id="KW-0812">Transmembrane</keyword>
<protein>
    <recommendedName>
        <fullName evidence="6">Major facilitator superfamily (MFS) profile domain-containing protein</fullName>
    </recommendedName>
</protein>
<evidence type="ECO:0000259" key="6">
    <source>
        <dbReference type="PROSITE" id="PS50850"/>
    </source>
</evidence>
<dbReference type="Gene3D" id="1.20.1250.20">
    <property type="entry name" value="MFS general substrate transporter like domains"/>
    <property type="match status" value="2"/>
</dbReference>
<accession>A0A423WRG3</accession>
<feature type="transmembrane region" description="Helical" evidence="5">
    <location>
        <begin position="385"/>
        <end position="403"/>
    </location>
</feature>
<feature type="transmembrane region" description="Helical" evidence="5">
    <location>
        <begin position="480"/>
        <end position="499"/>
    </location>
</feature>
<feature type="transmembrane region" description="Helical" evidence="5">
    <location>
        <begin position="210"/>
        <end position="230"/>
    </location>
</feature>
<evidence type="ECO:0000313" key="8">
    <source>
        <dbReference type="Proteomes" id="UP000285146"/>
    </source>
</evidence>
<dbReference type="SUPFAM" id="SSF103473">
    <property type="entry name" value="MFS general substrate transporter"/>
    <property type="match status" value="1"/>
</dbReference>
<feature type="transmembrane region" description="Helical" evidence="5">
    <location>
        <begin position="145"/>
        <end position="167"/>
    </location>
</feature>
<feature type="transmembrane region" description="Helical" evidence="5">
    <location>
        <begin position="408"/>
        <end position="428"/>
    </location>
</feature>
<dbReference type="OrthoDB" id="2130629at2759"/>
<dbReference type="InterPro" id="IPR020846">
    <property type="entry name" value="MFS_dom"/>
</dbReference>
<evidence type="ECO:0000256" key="2">
    <source>
        <dbReference type="ARBA" id="ARBA00022692"/>
    </source>
</evidence>
<dbReference type="PANTHER" id="PTHR42718">
    <property type="entry name" value="MAJOR FACILITATOR SUPERFAMILY MULTIDRUG TRANSPORTER MFSC"/>
    <property type="match status" value="1"/>
</dbReference>
<evidence type="ECO:0000256" key="5">
    <source>
        <dbReference type="SAM" id="Phobius"/>
    </source>
</evidence>
<feature type="transmembrane region" description="Helical" evidence="5">
    <location>
        <begin position="519"/>
        <end position="538"/>
    </location>
</feature>
<feature type="transmembrane region" description="Helical" evidence="5">
    <location>
        <begin position="251"/>
        <end position="269"/>
    </location>
</feature>
<name>A0A423WRG3_9PEZI</name>
<keyword evidence="3 5" id="KW-1133">Transmembrane helix</keyword>
<dbReference type="PROSITE" id="PS50850">
    <property type="entry name" value="MFS"/>
    <property type="match status" value="1"/>
</dbReference>
<dbReference type="GO" id="GO:0022857">
    <property type="term" value="F:transmembrane transporter activity"/>
    <property type="evidence" value="ECO:0007669"/>
    <property type="project" value="InterPro"/>
</dbReference>
<feature type="transmembrane region" description="Helical" evidence="5">
    <location>
        <begin position="305"/>
        <end position="323"/>
    </location>
</feature>
<feature type="transmembrane region" description="Helical" evidence="5">
    <location>
        <begin position="344"/>
        <end position="365"/>
    </location>
</feature>
<dbReference type="AlphaFoldDB" id="A0A423WRG3"/>
<feature type="domain" description="Major facilitator superfamily (MFS) profile" evidence="6">
    <location>
        <begin position="55"/>
        <end position="542"/>
    </location>
</feature>
<comment type="caution">
    <text evidence="7">The sequence shown here is derived from an EMBL/GenBank/DDBJ whole genome shotgun (WGS) entry which is preliminary data.</text>
</comment>
<reference evidence="7 8" key="1">
    <citation type="submission" date="2015-09" db="EMBL/GenBank/DDBJ databases">
        <title>Host preference determinants of Valsa canker pathogens revealed by comparative genomics.</title>
        <authorList>
            <person name="Yin Z."/>
            <person name="Huang L."/>
        </authorList>
    </citation>
    <scope>NUCLEOTIDE SEQUENCE [LARGE SCALE GENOMIC DNA]</scope>
    <source>
        <strain evidence="7 8">SXYLt</strain>
    </source>
</reference>
<proteinExistence type="predicted"/>
<organism evidence="7 8">
    <name type="scientific">Cytospora leucostoma</name>
    <dbReference type="NCBI Taxonomy" id="1230097"/>
    <lineage>
        <taxon>Eukaryota</taxon>
        <taxon>Fungi</taxon>
        <taxon>Dikarya</taxon>
        <taxon>Ascomycota</taxon>
        <taxon>Pezizomycotina</taxon>
        <taxon>Sordariomycetes</taxon>
        <taxon>Sordariomycetidae</taxon>
        <taxon>Diaporthales</taxon>
        <taxon>Cytosporaceae</taxon>
        <taxon>Cytospora</taxon>
    </lineage>
</organism>
<feature type="transmembrane region" description="Helical" evidence="5">
    <location>
        <begin position="440"/>
        <end position="460"/>
    </location>
</feature>
<gene>
    <name evidence="7" type="ORF">VPNG_08040</name>
</gene>
<feature type="transmembrane region" description="Helical" evidence="5">
    <location>
        <begin position="52"/>
        <end position="78"/>
    </location>
</feature>
<evidence type="ECO:0000313" key="7">
    <source>
        <dbReference type="EMBL" id="ROW05864.1"/>
    </source>
</evidence>
<keyword evidence="8" id="KW-1185">Reference proteome</keyword>
<keyword evidence="4 5" id="KW-0472">Membrane</keyword>
<dbReference type="EMBL" id="LKEB01000045">
    <property type="protein sequence ID" value="ROW05864.1"/>
    <property type="molecule type" value="Genomic_DNA"/>
</dbReference>
<evidence type="ECO:0000256" key="1">
    <source>
        <dbReference type="ARBA" id="ARBA00004141"/>
    </source>
</evidence>
<feature type="transmembrane region" description="Helical" evidence="5">
    <location>
        <begin position="121"/>
        <end position="139"/>
    </location>
</feature>
<dbReference type="Pfam" id="PF07690">
    <property type="entry name" value="MFS_1"/>
    <property type="match status" value="1"/>
</dbReference>
<dbReference type="PANTHER" id="PTHR42718:SF10">
    <property type="entry name" value="TRANSPORTER, PUTATIVE (AFU_ORTHOLOGUE AFUA_8G06760)-RELATED"/>
    <property type="match status" value="1"/>
</dbReference>
<dbReference type="Proteomes" id="UP000285146">
    <property type="component" value="Unassembled WGS sequence"/>
</dbReference>
<sequence>MTKTDIEQQVVEVGINHVPKDLSLHHSSIENQEAVGSILEGRVERRVSKARGIVVIVTLSGISFLNTMGSGILIAALPRIAADVGLDESLILWPAAVYALAAGCLLHVFGSIADIVGPKPTWITGSFLFIVFTIALGFSKTGLQVIMFRTCLGVAISMCLPTTVSLITNTFPRGKWRNTSFAMNGMAQPLGYALGLVLGGVFTDTLGWRWAYWIMAIINSAVSAISIWSLPNVRHRSTKTWIRRLVEDVDWVGVLGLSVPLGLIMYILASEPDYRPPDTVAHRSRIDNSIVVVTSDYRKIREPPIITLLIIALALIIAFPIWMHFQVRRKRPALIPNRLWRQPAFTAACLGVFFCWASLNGIEYFTTLYFQEIQELSALQSSIRYFSQIVMGTSINVALLYLIPRVRVMTLCVATAGITIVSPALMATAAMDENYWLRPFWALLLCPVNPWVLFSVSSLVISDAFPPEVQSLAGGVFNEVAQFGNSVGLAVTAAIAASVTEHSTKTVQKEMLMDGFRAAFWTVFANTGMVLVVTFLGFRKIGIIGK</sequence>
<evidence type="ECO:0000256" key="3">
    <source>
        <dbReference type="ARBA" id="ARBA00022989"/>
    </source>
</evidence>
<dbReference type="InterPro" id="IPR036259">
    <property type="entry name" value="MFS_trans_sf"/>
</dbReference>
<dbReference type="InterPro" id="IPR011701">
    <property type="entry name" value="MFS"/>
</dbReference>